<dbReference type="AlphaFoldDB" id="A0A7C3KDD2"/>
<accession>A0A7C3KDD2</accession>
<reference evidence="4" key="1">
    <citation type="journal article" date="2020" name="mSystems">
        <title>Genome- and Community-Level Interaction Insights into Carbon Utilization and Element Cycling Functions of Hydrothermarchaeota in Hydrothermal Sediment.</title>
        <authorList>
            <person name="Zhou Z."/>
            <person name="Liu Y."/>
            <person name="Xu W."/>
            <person name="Pan J."/>
            <person name="Luo Z.H."/>
            <person name="Li M."/>
        </authorList>
    </citation>
    <scope>NUCLEOTIDE SEQUENCE [LARGE SCALE GENOMIC DNA]</scope>
    <source>
        <strain evidence="4">SpSt-418</strain>
    </source>
</reference>
<gene>
    <name evidence="4" type="ORF">ENR64_07850</name>
</gene>
<protein>
    <recommendedName>
        <fullName evidence="2">Anti-sigma factor antagonist</fullName>
    </recommendedName>
</protein>
<dbReference type="InterPro" id="IPR002645">
    <property type="entry name" value="STAS_dom"/>
</dbReference>
<dbReference type="PANTHER" id="PTHR33495">
    <property type="entry name" value="ANTI-SIGMA FACTOR ANTAGONIST TM_1081-RELATED-RELATED"/>
    <property type="match status" value="1"/>
</dbReference>
<proteinExistence type="inferred from homology"/>
<dbReference type="SUPFAM" id="SSF52091">
    <property type="entry name" value="SpoIIaa-like"/>
    <property type="match status" value="1"/>
</dbReference>
<evidence type="ECO:0000256" key="1">
    <source>
        <dbReference type="ARBA" id="ARBA00009013"/>
    </source>
</evidence>
<dbReference type="GO" id="GO:0043856">
    <property type="term" value="F:anti-sigma factor antagonist activity"/>
    <property type="evidence" value="ECO:0007669"/>
    <property type="project" value="InterPro"/>
</dbReference>
<dbReference type="EMBL" id="DSRU01000101">
    <property type="protein sequence ID" value="HFM97670.1"/>
    <property type="molecule type" value="Genomic_DNA"/>
</dbReference>
<evidence type="ECO:0000313" key="4">
    <source>
        <dbReference type="EMBL" id="HFM97670.1"/>
    </source>
</evidence>
<dbReference type="Gene3D" id="3.30.750.24">
    <property type="entry name" value="STAS domain"/>
    <property type="match status" value="1"/>
</dbReference>
<comment type="similarity">
    <text evidence="1 2">Belongs to the anti-sigma-factor antagonist family.</text>
</comment>
<name>A0A7C3KDD2_9CYAN</name>
<dbReference type="InterPro" id="IPR003658">
    <property type="entry name" value="Anti-sigma_ant"/>
</dbReference>
<feature type="domain" description="STAS" evidence="3">
    <location>
        <begin position="13"/>
        <end position="112"/>
    </location>
</feature>
<dbReference type="InterPro" id="IPR036513">
    <property type="entry name" value="STAS_dom_sf"/>
</dbReference>
<dbReference type="PROSITE" id="PS50801">
    <property type="entry name" value="STAS"/>
    <property type="match status" value="1"/>
</dbReference>
<dbReference type="CDD" id="cd07043">
    <property type="entry name" value="STAS_anti-anti-sigma_factors"/>
    <property type="match status" value="1"/>
</dbReference>
<dbReference type="Pfam" id="PF01740">
    <property type="entry name" value="STAS"/>
    <property type="match status" value="1"/>
</dbReference>
<organism evidence="4">
    <name type="scientific">Oscillatoriales cyanobacterium SpSt-418</name>
    <dbReference type="NCBI Taxonomy" id="2282169"/>
    <lineage>
        <taxon>Bacteria</taxon>
        <taxon>Bacillati</taxon>
        <taxon>Cyanobacteriota</taxon>
        <taxon>Cyanophyceae</taxon>
        <taxon>Oscillatoriophycideae</taxon>
        <taxon>Oscillatoriales</taxon>
    </lineage>
</organism>
<evidence type="ECO:0000256" key="2">
    <source>
        <dbReference type="RuleBase" id="RU003749"/>
    </source>
</evidence>
<evidence type="ECO:0000259" key="3">
    <source>
        <dbReference type="PROSITE" id="PS50801"/>
    </source>
</evidence>
<dbReference type="NCBIfam" id="TIGR00377">
    <property type="entry name" value="ant_ant_sig"/>
    <property type="match status" value="1"/>
</dbReference>
<comment type="caution">
    <text evidence="4">The sequence shown here is derived from an EMBL/GenBank/DDBJ whole genome shotgun (WGS) entry which is preliminary data.</text>
</comment>
<sequence length="112" mass="12217">MQNLVTFPQKSTVLQPCGSLCAANASKFQEQLNAAVLSDEHSCLLIDLAMVDFIDSAGLMVLISAHKVATGLNKRFSLCSLSKSTRMVLELTQLDQVFEILDSHTYVQELAA</sequence>
<dbReference type="PANTHER" id="PTHR33495:SF2">
    <property type="entry name" value="ANTI-SIGMA FACTOR ANTAGONIST TM_1081-RELATED"/>
    <property type="match status" value="1"/>
</dbReference>